<feature type="compositionally biased region" description="Low complexity" evidence="6">
    <location>
        <begin position="386"/>
        <end position="404"/>
    </location>
</feature>
<evidence type="ECO:0000256" key="1">
    <source>
        <dbReference type="ARBA" id="ARBA00022527"/>
    </source>
</evidence>
<evidence type="ECO:0000256" key="3">
    <source>
        <dbReference type="ARBA" id="ARBA00022741"/>
    </source>
</evidence>
<dbReference type="PANTHER" id="PTHR24349">
    <property type="entry name" value="SERINE/THREONINE-PROTEIN KINASE"/>
    <property type="match status" value="1"/>
</dbReference>
<dbReference type="InterPro" id="IPR011009">
    <property type="entry name" value="Kinase-like_dom_sf"/>
</dbReference>
<dbReference type="InterPro" id="IPR000719">
    <property type="entry name" value="Prot_kinase_dom"/>
</dbReference>
<evidence type="ECO:0000256" key="6">
    <source>
        <dbReference type="SAM" id="MobiDB-lite"/>
    </source>
</evidence>
<evidence type="ECO:0000259" key="7">
    <source>
        <dbReference type="PROSITE" id="PS50011"/>
    </source>
</evidence>
<keyword evidence="1" id="KW-0723">Serine/threonine-protein kinase</keyword>
<dbReference type="InterPro" id="IPR008942">
    <property type="entry name" value="ENTH_VHS"/>
</dbReference>
<dbReference type="GO" id="GO:0005524">
    <property type="term" value="F:ATP binding"/>
    <property type="evidence" value="ECO:0007669"/>
    <property type="project" value="UniProtKB-KW"/>
</dbReference>
<dbReference type="SMART" id="SM00220">
    <property type="entry name" value="S_TKc"/>
    <property type="match status" value="1"/>
</dbReference>
<reference evidence="8" key="1">
    <citation type="submission" date="2023-01" db="EMBL/GenBank/DDBJ databases">
        <authorList>
            <person name="Piombo E."/>
        </authorList>
    </citation>
    <scope>NUCLEOTIDE SEQUENCE</scope>
</reference>
<comment type="caution">
    <text evidence="8">The sequence shown here is derived from an EMBL/GenBank/DDBJ whole genome shotgun (WGS) entry which is preliminary data.</text>
</comment>
<feature type="region of interest" description="Disordered" evidence="6">
    <location>
        <begin position="378"/>
        <end position="413"/>
    </location>
</feature>
<evidence type="ECO:0000256" key="2">
    <source>
        <dbReference type="ARBA" id="ARBA00022679"/>
    </source>
</evidence>
<dbReference type="EMBL" id="CABFNP030000868">
    <property type="protein sequence ID" value="CAI6088885.1"/>
    <property type="molecule type" value="Genomic_DNA"/>
</dbReference>
<feature type="compositionally biased region" description="Polar residues" evidence="6">
    <location>
        <begin position="222"/>
        <end position="231"/>
    </location>
</feature>
<dbReference type="AlphaFoldDB" id="A0AA35M1Q4"/>
<keyword evidence="9" id="KW-1185">Reference proteome</keyword>
<keyword evidence="4" id="KW-0418">Kinase</keyword>
<dbReference type="Gene3D" id="1.25.40.90">
    <property type="match status" value="1"/>
</dbReference>
<evidence type="ECO:0000256" key="4">
    <source>
        <dbReference type="ARBA" id="ARBA00022777"/>
    </source>
</evidence>
<dbReference type="Proteomes" id="UP001160390">
    <property type="component" value="Unassembled WGS sequence"/>
</dbReference>
<sequence length="791" mass="87847">MGTLFRAFRAGFNIAGVTTGPPDKPPDWASFQKICSFTWKSDAYLEEMCFSFHDRLKEWPQKPTHITFKYLQAVDFCFHLGSAQMVDWGLNNITLIEEVGVIKPGVGTTGDAYELARLHSYGQELADLLRDRPRLEKESGGIAWKARMKRVVTADWTTEATSNTVAATTSSMTMVPAVVVEEPTTRSLPQKPSPGPSESTISLSGPTLPGRRKLPPPWPPKSTSTTDSGVSFGTIGPQLSPKPSKAELGRKQSRNSLLDKPGDSRSGAAENGNPSPRLSPKPFQSRLHRERSQNSLLAKPGDSRSGAVESGNPSPRLSPKPSQPRLHKERSRNSLIDKPSDSQSRSINDSNQNVKAATPDDMAKQFKVRKDTFELRLKAQADRQPRNPAASPAPSSESRRLSPSPRRHHLPDLVRDSRLDTTFDLNSRTVCHVSFITNLASRQRRVKTEVRWKRSKRIGAGGFGSIWLERCVEGGSLGQLRAVKEIAKQPDATHAVDYTRELEAIAKFSHERYSAFFVQSTGWYEDEYSIFIPMDYHEMGDLQQFMKRPLPEREVKDIISQILEGLSLMHDNGFTHRDLKPANILVVETSPQWWVKITDFGISKRAEESSPLCTVIGTPAYLAPEVRSMQHRPRHLGPGGNSTARQRDSYTNAVDLWSAGVIAYQLLTTQLVFSEPGSLQNYAGGKAKFPRLPLTRVGASEICLELLGKLLSPAAADRPSAAEALAHSWMLTPDMMGSQIGRPSKILEYFYQQPTNRTCCSVLLTWCSTYHSHQVYSVTEEASAEWPSTLG</sequence>
<keyword evidence="3" id="KW-0547">Nucleotide-binding</keyword>
<accession>A0AA35M1Q4</accession>
<dbReference type="InterPro" id="IPR008271">
    <property type="entry name" value="Ser/Thr_kinase_AS"/>
</dbReference>
<feature type="domain" description="Protein kinase" evidence="7">
    <location>
        <begin position="452"/>
        <end position="730"/>
    </location>
</feature>
<keyword evidence="5" id="KW-0067">ATP-binding</keyword>
<keyword evidence="2" id="KW-0808">Transferase</keyword>
<dbReference type="Gene3D" id="1.10.510.10">
    <property type="entry name" value="Transferase(Phosphotransferase) domain 1"/>
    <property type="match status" value="1"/>
</dbReference>
<feature type="region of interest" description="Disordered" evidence="6">
    <location>
        <begin position="183"/>
        <end position="365"/>
    </location>
</feature>
<dbReference type="GO" id="GO:0004674">
    <property type="term" value="F:protein serine/threonine kinase activity"/>
    <property type="evidence" value="ECO:0007669"/>
    <property type="project" value="UniProtKB-KW"/>
</dbReference>
<protein>
    <recommendedName>
        <fullName evidence="7">Protein kinase domain-containing protein</fullName>
    </recommendedName>
</protein>
<dbReference type="SUPFAM" id="SSF48464">
    <property type="entry name" value="ENTH/VHS domain"/>
    <property type="match status" value="1"/>
</dbReference>
<feature type="compositionally biased region" description="Polar residues" evidence="6">
    <location>
        <begin position="341"/>
        <end position="355"/>
    </location>
</feature>
<evidence type="ECO:0000313" key="9">
    <source>
        <dbReference type="Proteomes" id="UP001160390"/>
    </source>
</evidence>
<feature type="compositionally biased region" description="Polar residues" evidence="6">
    <location>
        <begin position="185"/>
        <end position="205"/>
    </location>
</feature>
<gene>
    <name evidence="8" type="ORF">CCHLO57077_00008582</name>
</gene>
<dbReference type="SUPFAM" id="SSF56112">
    <property type="entry name" value="Protein kinase-like (PK-like)"/>
    <property type="match status" value="1"/>
</dbReference>
<organism evidence="8 9">
    <name type="scientific">Clonostachys chloroleuca</name>
    <dbReference type="NCBI Taxonomy" id="1926264"/>
    <lineage>
        <taxon>Eukaryota</taxon>
        <taxon>Fungi</taxon>
        <taxon>Dikarya</taxon>
        <taxon>Ascomycota</taxon>
        <taxon>Pezizomycotina</taxon>
        <taxon>Sordariomycetes</taxon>
        <taxon>Hypocreomycetidae</taxon>
        <taxon>Hypocreales</taxon>
        <taxon>Bionectriaceae</taxon>
        <taxon>Clonostachys</taxon>
    </lineage>
</organism>
<dbReference type="PROSITE" id="PS50011">
    <property type="entry name" value="PROTEIN_KINASE_DOM"/>
    <property type="match status" value="1"/>
</dbReference>
<dbReference type="Pfam" id="PF00069">
    <property type="entry name" value="Pkinase"/>
    <property type="match status" value="1"/>
</dbReference>
<evidence type="ECO:0000256" key="5">
    <source>
        <dbReference type="ARBA" id="ARBA00022840"/>
    </source>
</evidence>
<evidence type="ECO:0000313" key="8">
    <source>
        <dbReference type="EMBL" id="CAI6088885.1"/>
    </source>
</evidence>
<dbReference type="PROSITE" id="PS00108">
    <property type="entry name" value="PROTEIN_KINASE_ST"/>
    <property type="match status" value="1"/>
</dbReference>
<name>A0AA35M1Q4_9HYPO</name>
<dbReference type="InterPro" id="IPR050205">
    <property type="entry name" value="CDPK_Ser/Thr_kinases"/>
</dbReference>
<proteinExistence type="predicted"/>